<dbReference type="AlphaFoldDB" id="A0A1I3UPV6"/>
<feature type="transmembrane region" description="Helical" evidence="10">
    <location>
        <begin position="29"/>
        <end position="49"/>
    </location>
</feature>
<keyword evidence="13" id="KW-1185">Reference proteome</keyword>
<organism evidence="12 13">
    <name type="scientific">Marinilactibacillus piezotolerans</name>
    <dbReference type="NCBI Taxonomy" id="258723"/>
    <lineage>
        <taxon>Bacteria</taxon>
        <taxon>Bacillati</taxon>
        <taxon>Bacillota</taxon>
        <taxon>Bacilli</taxon>
        <taxon>Lactobacillales</taxon>
        <taxon>Carnobacteriaceae</taxon>
        <taxon>Marinilactibacillus</taxon>
    </lineage>
</organism>
<keyword evidence="3" id="KW-1003">Cell membrane</keyword>
<feature type="transmembrane region" description="Helical" evidence="10">
    <location>
        <begin position="162"/>
        <end position="181"/>
    </location>
</feature>
<keyword evidence="6" id="KW-0915">Sodium</keyword>
<dbReference type="Pfam" id="PF00999">
    <property type="entry name" value="Na_H_Exchanger"/>
    <property type="match status" value="1"/>
</dbReference>
<evidence type="ECO:0000256" key="1">
    <source>
        <dbReference type="ARBA" id="ARBA00004651"/>
    </source>
</evidence>
<evidence type="ECO:0000256" key="3">
    <source>
        <dbReference type="ARBA" id="ARBA00022475"/>
    </source>
</evidence>
<evidence type="ECO:0000256" key="7">
    <source>
        <dbReference type="ARBA" id="ARBA00023065"/>
    </source>
</evidence>
<name>A0A1I3UPV6_9LACT</name>
<feature type="transmembrane region" description="Helical" evidence="10">
    <location>
        <begin position="371"/>
        <end position="393"/>
    </location>
</feature>
<dbReference type="GO" id="GO:0015386">
    <property type="term" value="F:potassium:proton antiporter activity"/>
    <property type="evidence" value="ECO:0007669"/>
    <property type="project" value="TreeGrafter"/>
</dbReference>
<evidence type="ECO:0000256" key="8">
    <source>
        <dbReference type="ARBA" id="ARBA00023136"/>
    </source>
</evidence>
<evidence type="ECO:0000256" key="9">
    <source>
        <dbReference type="ARBA" id="ARBA00023201"/>
    </source>
</evidence>
<feature type="transmembrane region" description="Helical" evidence="10">
    <location>
        <begin position="239"/>
        <end position="255"/>
    </location>
</feature>
<dbReference type="Proteomes" id="UP000199589">
    <property type="component" value="Unassembled WGS sequence"/>
</dbReference>
<feature type="transmembrane region" description="Helical" evidence="10">
    <location>
        <begin position="55"/>
        <end position="72"/>
    </location>
</feature>
<evidence type="ECO:0000256" key="10">
    <source>
        <dbReference type="SAM" id="Phobius"/>
    </source>
</evidence>
<dbReference type="GO" id="GO:0005886">
    <property type="term" value="C:plasma membrane"/>
    <property type="evidence" value="ECO:0007669"/>
    <property type="project" value="UniProtKB-SubCell"/>
</dbReference>
<proteinExistence type="predicted"/>
<keyword evidence="4 10" id="KW-0812">Transmembrane</keyword>
<keyword evidence="9" id="KW-0739">Sodium transport</keyword>
<evidence type="ECO:0000313" key="12">
    <source>
        <dbReference type="EMBL" id="SFJ85384.1"/>
    </source>
</evidence>
<feature type="transmembrane region" description="Helical" evidence="10">
    <location>
        <begin position="267"/>
        <end position="288"/>
    </location>
</feature>
<evidence type="ECO:0000256" key="6">
    <source>
        <dbReference type="ARBA" id="ARBA00023053"/>
    </source>
</evidence>
<keyword evidence="2" id="KW-0813">Transport</keyword>
<feature type="domain" description="Cation/H+ exchanger transmembrane" evidence="11">
    <location>
        <begin position="12"/>
        <end position="394"/>
    </location>
</feature>
<dbReference type="EMBL" id="FOSJ01000001">
    <property type="protein sequence ID" value="SFJ85384.1"/>
    <property type="molecule type" value="Genomic_DNA"/>
</dbReference>
<dbReference type="Gene3D" id="6.10.140.1330">
    <property type="match status" value="1"/>
</dbReference>
<comment type="subcellular location">
    <subcellularLocation>
        <location evidence="1">Cell membrane</location>
        <topology evidence="1">Multi-pass membrane protein</topology>
    </subcellularLocation>
</comment>
<dbReference type="InterPro" id="IPR006153">
    <property type="entry name" value="Cation/H_exchanger_TM"/>
</dbReference>
<evidence type="ECO:0000256" key="2">
    <source>
        <dbReference type="ARBA" id="ARBA00022448"/>
    </source>
</evidence>
<dbReference type="InterPro" id="IPR018422">
    <property type="entry name" value="Cation/H_exchanger_CPA1"/>
</dbReference>
<gene>
    <name evidence="12" type="ORF">SAMN04488569_100198</name>
</gene>
<accession>A0A1I3UPV6</accession>
<feature type="transmembrane region" description="Helical" evidence="10">
    <location>
        <begin position="300"/>
        <end position="326"/>
    </location>
</feature>
<evidence type="ECO:0000313" key="13">
    <source>
        <dbReference type="Proteomes" id="UP000199589"/>
    </source>
</evidence>
<reference evidence="13" key="1">
    <citation type="submission" date="2016-10" db="EMBL/GenBank/DDBJ databases">
        <authorList>
            <person name="Varghese N."/>
            <person name="Submissions S."/>
        </authorList>
    </citation>
    <scope>NUCLEOTIDE SEQUENCE [LARGE SCALE GENOMIC DNA]</scope>
    <source>
        <strain evidence="13">DSM 16108</strain>
    </source>
</reference>
<dbReference type="GO" id="GO:0098719">
    <property type="term" value="P:sodium ion import across plasma membrane"/>
    <property type="evidence" value="ECO:0007669"/>
    <property type="project" value="TreeGrafter"/>
</dbReference>
<keyword evidence="8 10" id="KW-0472">Membrane</keyword>
<dbReference type="GO" id="GO:0051453">
    <property type="term" value="P:regulation of intracellular pH"/>
    <property type="evidence" value="ECO:0007669"/>
    <property type="project" value="TreeGrafter"/>
</dbReference>
<dbReference type="GO" id="GO:0015385">
    <property type="term" value="F:sodium:proton antiporter activity"/>
    <property type="evidence" value="ECO:0007669"/>
    <property type="project" value="InterPro"/>
</dbReference>
<evidence type="ECO:0000259" key="11">
    <source>
        <dbReference type="Pfam" id="PF00999"/>
    </source>
</evidence>
<keyword evidence="7" id="KW-0406">Ion transport</keyword>
<dbReference type="OrthoDB" id="9809206at2"/>
<evidence type="ECO:0000256" key="5">
    <source>
        <dbReference type="ARBA" id="ARBA00022989"/>
    </source>
</evidence>
<protein>
    <submittedName>
        <fullName evidence="12">Sodium/proton antiporter, CPA1 family</fullName>
    </submittedName>
</protein>
<feature type="transmembrane region" description="Helical" evidence="10">
    <location>
        <begin position="338"/>
        <end position="359"/>
    </location>
</feature>
<feature type="transmembrane region" description="Helical" evidence="10">
    <location>
        <begin position="6"/>
        <end position="22"/>
    </location>
</feature>
<keyword evidence="5 10" id="KW-1133">Transmembrane helix</keyword>
<dbReference type="PANTHER" id="PTHR10110">
    <property type="entry name" value="SODIUM/HYDROGEN EXCHANGER"/>
    <property type="match status" value="1"/>
</dbReference>
<feature type="transmembrane region" description="Helical" evidence="10">
    <location>
        <begin position="84"/>
        <end position="107"/>
    </location>
</feature>
<evidence type="ECO:0000256" key="4">
    <source>
        <dbReference type="ARBA" id="ARBA00022692"/>
    </source>
</evidence>
<dbReference type="PANTHER" id="PTHR10110:SF86">
    <property type="entry name" value="SODIUM_HYDROGEN EXCHANGER 7"/>
    <property type="match status" value="1"/>
</dbReference>
<sequence length="400" mass="44329">MHLYLRLIVLLLVSIIVYIIDVKKKYFPVPVILVVIGIGLSFLSLFSGLSISKNILYYIFIPGLLFVSAYQFSAKAFKKNASLMITLSTVGMVGTVLLLGAGIFWITSFFHPLPWSLSFLLASILVPTDPVSVVSILKNSTKPDEVADIVEGESMLNDGTSIVMFTIFLSMVETGNAFSVLNFLESFIFVSLGGVIVGLIFGWILSHAIHITSHHEYQIMLSIFIAYGSFMLAEELGFSGVLATVVSGIMLSFGFSKKNVKGEEFRVALGGFWNVVNPILMSILFLLIGIQSAPYLYFNYWYLAFMIFILSILARFIVLGCTLYLIPKWKKRFKNLSSALLVLSWAGIKGSMSVVLLLWTIDSALVEDPILISIAFASILISFILQSLGIYPLTKILKRK</sequence>
<dbReference type="RefSeq" id="WP_091895272.1">
    <property type="nucleotide sequence ID" value="NZ_FOSJ01000001.1"/>
</dbReference>
<feature type="transmembrane region" description="Helical" evidence="10">
    <location>
        <begin position="187"/>
        <end position="205"/>
    </location>
</feature>